<keyword evidence="6 9" id="KW-0067">ATP-binding</keyword>
<sequence length="550" mass="62584">MAVWGKVKIASTTTTSKAPLARTPSKAGSLFSETLTAALGKRKSKFKDITDELNQHINSEEREELYQRPLFNADKIRRMMERIVEKQFDVDEEEMRYVYNPAKNLKMCQNISKQIKDRMKAMNFKRASTELDVPKIEISFDTPDRDRFLRDDYHNKRESYAILGRGSYGVVIKASYRGQPVAVKILEKRRTHPYRCRYDSLLNEINALNLRHDNIVTVLKIVAGAQYGLVLMDRFDGYCLQQIIGNQGSNEPIAIQHKLLILCDIISGLCFCHRHNIVHLDVKPQNVIVTVNAAVAAATAAGTTSGLQLRTYLCKLCDFGSSMMLDPWQRNEILVNRGTIRYMAPELLRGQYRTTGGFTERADIYSFGVTMWQLDEGRFPYEEITCNEVIAYNVVKKGLRPDSITSVAFDRRMINLPVGLRDIGCLHGSLRASISLTSGAHSNGVDDVLKRQGILVEYRATRKRRKKSLFGALWKEPESSDQEINDAKIKALFCDHFSIPNNDRVQLKQMMRTLYSKCWISDPAARPDASTVRATIHQALERIIICKCAK</sequence>
<keyword evidence="5" id="KW-0418">Kinase</keyword>
<keyword evidence="3" id="KW-0808">Transferase</keyword>
<keyword evidence="12" id="KW-1185">Reference proteome</keyword>
<dbReference type="PANTHER" id="PTHR44329">
    <property type="entry name" value="SERINE/THREONINE-PROTEIN KINASE TNNI3K-RELATED"/>
    <property type="match status" value="1"/>
</dbReference>
<evidence type="ECO:0000256" key="6">
    <source>
        <dbReference type="ARBA" id="ARBA00022840"/>
    </source>
</evidence>
<keyword evidence="2" id="KW-0723">Serine/threonine-protein kinase</keyword>
<evidence type="ECO:0000313" key="11">
    <source>
        <dbReference type="EnsemblMetazoa" id="AMIN010211-PA"/>
    </source>
</evidence>
<evidence type="ECO:0000256" key="9">
    <source>
        <dbReference type="PROSITE-ProRule" id="PRU10141"/>
    </source>
</evidence>
<dbReference type="STRING" id="112268.A0A182WIK7"/>
<dbReference type="EC" id="2.7.11.1" evidence="1"/>
<evidence type="ECO:0000256" key="2">
    <source>
        <dbReference type="ARBA" id="ARBA00022527"/>
    </source>
</evidence>
<dbReference type="Pfam" id="PF00069">
    <property type="entry name" value="Pkinase"/>
    <property type="match status" value="1"/>
</dbReference>
<dbReference type="GO" id="GO:0004674">
    <property type="term" value="F:protein serine/threonine kinase activity"/>
    <property type="evidence" value="ECO:0007669"/>
    <property type="project" value="UniProtKB-KW"/>
</dbReference>
<dbReference type="InterPro" id="IPR008271">
    <property type="entry name" value="Ser/Thr_kinase_AS"/>
</dbReference>
<evidence type="ECO:0000256" key="4">
    <source>
        <dbReference type="ARBA" id="ARBA00022741"/>
    </source>
</evidence>
<evidence type="ECO:0000259" key="10">
    <source>
        <dbReference type="PROSITE" id="PS50011"/>
    </source>
</evidence>
<dbReference type="InterPro" id="IPR011009">
    <property type="entry name" value="Kinase-like_dom_sf"/>
</dbReference>
<evidence type="ECO:0000313" key="12">
    <source>
        <dbReference type="Proteomes" id="UP000075920"/>
    </source>
</evidence>
<dbReference type="GO" id="GO:0005524">
    <property type="term" value="F:ATP binding"/>
    <property type="evidence" value="ECO:0007669"/>
    <property type="project" value="UniProtKB-UniRule"/>
</dbReference>
<name>A0A182WIK7_9DIPT</name>
<proteinExistence type="predicted"/>
<dbReference type="InterPro" id="IPR017441">
    <property type="entry name" value="Protein_kinase_ATP_BS"/>
</dbReference>
<dbReference type="EnsemblMetazoa" id="AMIN010211-RA">
    <property type="protein sequence ID" value="AMIN010211-PA"/>
    <property type="gene ID" value="AMIN010211"/>
</dbReference>
<organism evidence="11 12">
    <name type="scientific">Anopheles minimus</name>
    <dbReference type="NCBI Taxonomy" id="112268"/>
    <lineage>
        <taxon>Eukaryota</taxon>
        <taxon>Metazoa</taxon>
        <taxon>Ecdysozoa</taxon>
        <taxon>Arthropoda</taxon>
        <taxon>Hexapoda</taxon>
        <taxon>Insecta</taxon>
        <taxon>Pterygota</taxon>
        <taxon>Neoptera</taxon>
        <taxon>Endopterygota</taxon>
        <taxon>Diptera</taxon>
        <taxon>Nematocera</taxon>
        <taxon>Culicoidea</taxon>
        <taxon>Culicidae</taxon>
        <taxon>Anophelinae</taxon>
        <taxon>Anopheles</taxon>
    </lineage>
</organism>
<evidence type="ECO:0000256" key="5">
    <source>
        <dbReference type="ARBA" id="ARBA00022777"/>
    </source>
</evidence>
<evidence type="ECO:0000256" key="1">
    <source>
        <dbReference type="ARBA" id="ARBA00012513"/>
    </source>
</evidence>
<dbReference type="PANTHER" id="PTHR44329:SF285">
    <property type="entry name" value="V-MOS MOLONEY MURINE SARCOMA VIRAL ONCO HOMOLOG"/>
    <property type="match status" value="1"/>
</dbReference>
<keyword evidence="4 9" id="KW-0547">Nucleotide-binding</keyword>
<feature type="binding site" evidence="9">
    <location>
        <position position="184"/>
    </location>
    <ligand>
        <name>ATP</name>
        <dbReference type="ChEBI" id="CHEBI:30616"/>
    </ligand>
</feature>
<evidence type="ECO:0000256" key="7">
    <source>
        <dbReference type="ARBA" id="ARBA00047899"/>
    </source>
</evidence>
<dbReference type="AlphaFoldDB" id="A0A182WIK7"/>
<dbReference type="FunFam" id="1.10.510.10:FF:001237">
    <property type="entry name" value="GM20338"/>
    <property type="match status" value="1"/>
</dbReference>
<dbReference type="VEuPathDB" id="VectorBase:AMIN010211"/>
<accession>A0A182WIK7</accession>
<evidence type="ECO:0000256" key="8">
    <source>
        <dbReference type="ARBA" id="ARBA00048679"/>
    </source>
</evidence>
<comment type="catalytic activity">
    <reaction evidence="7">
        <text>L-threonyl-[protein] + ATP = O-phospho-L-threonyl-[protein] + ADP + H(+)</text>
        <dbReference type="Rhea" id="RHEA:46608"/>
        <dbReference type="Rhea" id="RHEA-COMP:11060"/>
        <dbReference type="Rhea" id="RHEA-COMP:11605"/>
        <dbReference type="ChEBI" id="CHEBI:15378"/>
        <dbReference type="ChEBI" id="CHEBI:30013"/>
        <dbReference type="ChEBI" id="CHEBI:30616"/>
        <dbReference type="ChEBI" id="CHEBI:61977"/>
        <dbReference type="ChEBI" id="CHEBI:456216"/>
        <dbReference type="EC" id="2.7.11.1"/>
    </reaction>
</comment>
<reference evidence="11" key="2">
    <citation type="submission" date="2020-05" db="UniProtKB">
        <authorList>
            <consortium name="EnsemblMetazoa"/>
        </authorList>
    </citation>
    <scope>IDENTIFICATION</scope>
    <source>
        <strain evidence="11">MINIMUS1</strain>
    </source>
</reference>
<dbReference type="CDD" id="cd21451">
    <property type="entry name" value="DLC-like_TCTEX1D"/>
    <property type="match status" value="1"/>
</dbReference>
<feature type="domain" description="Protein kinase" evidence="10">
    <location>
        <begin position="157"/>
        <end position="540"/>
    </location>
</feature>
<dbReference type="Gene3D" id="1.10.510.10">
    <property type="entry name" value="Transferase(Phosphotransferase) domain 1"/>
    <property type="match status" value="1"/>
</dbReference>
<dbReference type="Proteomes" id="UP000075920">
    <property type="component" value="Unassembled WGS sequence"/>
</dbReference>
<dbReference type="InterPro" id="IPR000719">
    <property type="entry name" value="Prot_kinase_dom"/>
</dbReference>
<dbReference type="SMART" id="SM00220">
    <property type="entry name" value="S_TKc"/>
    <property type="match status" value="1"/>
</dbReference>
<dbReference type="SUPFAM" id="SSF56112">
    <property type="entry name" value="Protein kinase-like (PK-like)"/>
    <property type="match status" value="1"/>
</dbReference>
<dbReference type="InterPro" id="IPR051681">
    <property type="entry name" value="Ser/Thr_Kinases-Pseudokinases"/>
</dbReference>
<dbReference type="PROSITE" id="PS50011">
    <property type="entry name" value="PROTEIN_KINASE_DOM"/>
    <property type="match status" value="1"/>
</dbReference>
<protein>
    <recommendedName>
        <fullName evidence="1">non-specific serine/threonine protein kinase</fullName>
        <ecNumber evidence="1">2.7.11.1</ecNumber>
    </recommendedName>
</protein>
<dbReference type="PROSITE" id="PS00108">
    <property type="entry name" value="PROTEIN_KINASE_ST"/>
    <property type="match status" value="1"/>
</dbReference>
<dbReference type="Gene3D" id="3.30.200.20">
    <property type="entry name" value="Phosphorylase Kinase, domain 1"/>
    <property type="match status" value="1"/>
</dbReference>
<reference evidence="12" key="1">
    <citation type="submission" date="2013-03" db="EMBL/GenBank/DDBJ databases">
        <title>The Genome Sequence of Anopheles minimus MINIMUS1.</title>
        <authorList>
            <consortium name="The Broad Institute Genomics Platform"/>
            <person name="Neafsey D.E."/>
            <person name="Walton C."/>
            <person name="Walker B."/>
            <person name="Young S.K."/>
            <person name="Zeng Q."/>
            <person name="Gargeya S."/>
            <person name="Fitzgerald M."/>
            <person name="Haas B."/>
            <person name="Abouelleil A."/>
            <person name="Allen A.W."/>
            <person name="Alvarado L."/>
            <person name="Arachchi H.M."/>
            <person name="Berlin A.M."/>
            <person name="Chapman S.B."/>
            <person name="Gainer-Dewar J."/>
            <person name="Goldberg J."/>
            <person name="Griggs A."/>
            <person name="Gujja S."/>
            <person name="Hansen M."/>
            <person name="Howarth C."/>
            <person name="Imamovic A."/>
            <person name="Ireland A."/>
            <person name="Larimer J."/>
            <person name="McCowan C."/>
            <person name="Murphy C."/>
            <person name="Pearson M."/>
            <person name="Poon T.W."/>
            <person name="Priest M."/>
            <person name="Roberts A."/>
            <person name="Saif S."/>
            <person name="Shea T."/>
            <person name="Sisk P."/>
            <person name="Sykes S."/>
            <person name="Wortman J."/>
            <person name="Nusbaum C."/>
            <person name="Birren B."/>
        </authorList>
    </citation>
    <scope>NUCLEOTIDE SEQUENCE [LARGE SCALE GENOMIC DNA]</scope>
    <source>
        <strain evidence="12">MINIMUS1</strain>
    </source>
</reference>
<comment type="catalytic activity">
    <reaction evidence="8">
        <text>L-seryl-[protein] + ATP = O-phospho-L-seryl-[protein] + ADP + H(+)</text>
        <dbReference type="Rhea" id="RHEA:17989"/>
        <dbReference type="Rhea" id="RHEA-COMP:9863"/>
        <dbReference type="Rhea" id="RHEA-COMP:11604"/>
        <dbReference type="ChEBI" id="CHEBI:15378"/>
        <dbReference type="ChEBI" id="CHEBI:29999"/>
        <dbReference type="ChEBI" id="CHEBI:30616"/>
        <dbReference type="ChEBI" id="CHEBI:83421"/>
        <dbReference type="ChEBI" id="CHEBI:456216"/>
        <dbReference type="EC" id="2.7.11.1"/>
    </reaction>
</comment>
<evidence type="ECO:0000256" key="3">
    <source>
        <dbReference type="ARBA" id="ARBA00022679"/>
    </source>
</evidence>
<dbReference type="PROSITE" id="PS00107">
    <property type="entry name" value="PROTEIN_KINASE_ATP"/>
    <property type="match status" value="1"/>
</dbReference>